<evidence type="ECO:0000313" key="14">
    <source>
        <dbReference type="Proteomes" id="UP000217289"/>
    </source>
</evidence>
<keyword evidence="14" id="KW-1185">Reference proteome</keyword>
<keyword evidence="11" id="KW-0697">Rotamase</keyword>
<dbReference type="PANTHER" id="PTHR47529:SF1">
    <property type="entry name" value="PERIPLASMIC CHAPERONE PPID"/>
    <property type="match status" value="1"/>
</dbReference>
<accession>A0A250I7K0</accession>
<feature type="domain" description="PpiC" evidence="12">
    <location>
        <begin position="240"/>
        <end position="342"/>
    </location>
</feature>
<evidence type="ECO:0000256" key="8">
    <source>
        <dbReference type="ARBA" id="ARBA00038408"/>
    </source>
</evidence>
<comment type="similarity">
    <text evidence="8">Belongs to the PpiD chaperone family.</text>
</comment>
<evidence type="ECO:0000256" key="7">
    <source>
        <dbReference type="ARBA" id="ARBA00023186"/>
    </source>
</evidence>
<protein>
    <recommendedName>
        <fullName evidence="9">Periplasmic chaperone PpiD</fullName>
    </recommendedName>
    <alternativeName>
        <fullName evidence="10">Periplasmic folding chaperone</fullName>
    </alternativeName>
</protein>
<dbReference type="Proteomes" id="UP000217289">
    <property type="component" value="Chromosome"/>
</dbReference>
<dbReference type="SUPFAM" id="SSF109998">
    <property type="entry name" value="Triger factor/SurA peptide-binding domain-like"/>
    <property type="match status" value="1"/>
</dbReference>
<dbReference type="Pfam" id="PF13624">
    <property type="entry name" value="SurA_N_3"/>
    <property type="match status" value="1"/>
</dbReference>
<comment type="subcellular location">
    <subcellularLocation>
        <location evidence="1">Cell inner membrane</location>
        <topology evidence="1">Single-pass type II membrane protein</topology>
        <orientation evidence="1">Periplasmic side</orientation>
    </subcellularLocation>
</comment>
<organism evidence="13 14">
    <name type="scientific">Melittangium boletus DSM 14713</name>
    <dbReference type="NCBI Taxonomy" id="1294270"/>
    <lineage>
        <taxon>Bacteria</taxon>
        <taxon>Pseudomonadati</taxon>
        <taxon>Myxococcota</taxon>
        <taxon>Myxococcia</taxon>
        <taxon>Myxococcales</taxon>
        <taxon>Cystobacterineae</taxon>
        <taxon>Archangiaceae</taxon>
        <taxon>Melittangium</taxon>
    </lineage>
</organism>
<dbReference type="InterPro" id="IPR000297">
    <property type="entry name" value="PPIase_PpiC"/>
</dbReference>
<sequence length="521" mass="57258">MGSLDPRKVFSLLFIIAIAVVFTVQFGPGNNGFANTGTGAAPSAAAVVNGKEIPANEFLREYAGQLQYLRQQGQPITEAVARQFGLPQTVLDRLVNTELLSQAAENHGVRASDEEILKILQRSPEFQKDGQFDYATYTQVLRDYMRQSPADYEESLRKRLTAQKMLGVVQNGVVVSDDEVRARFEKEGNQARVVFARFLPSMYAGKVTEPTAADLTAFKQGHEKEIKEYYETNRFLYQQPERIRASQVLLKVAPDATPEQKAQVLARAQALLKEIEGGKDFAEVARTSSEDPGTQANGGDLGWVERGNWEPALADAAFSLEAGKVTQPVETKYGVHLVKVEEKKPVQDRSLEQVQDEIATSLYKKDKAQALARAEADKALATVKGGKSITDLFPPEKEGQPALLRFETETRPEAVQTDTFTAAATNVPHLGPAPDLVTAIFATQGPTRLEQPYAVGEGFVIAQVTERQLPDDAKFAEKKTELRQQAQQAKQYEVADSFLKSLRKSGKVETNPTVLDQAVGG</sequence>
<evidence type="ECO:0000256" key="1">
    <source>
        <dbReference type="ARBA" id="ARBA00004382"/>
    </source>
</evidence>
<keyword evidence="3" id="KW-0997">Cell inner membrane</keyword>
<dbReference type="PROSITE" id="PS50198">
    <property type="entry name" value="PPIC_PPIASE_2"/>
    <property type="match status" value="1"/>
</dbReference>
<dbReference type="RefSeq" id="WP_095975996.1">
    <property type="nucleotide sequence ID" value="NZ_CP022163.1"/>
</dbReference>
<name>A0A250I7K0_9BACT</name>
<dbReference type="InterPro" id="IPR027304">
    <property type="entry name" value="Trigger_fact/SurA_dom_sf"/>
</dbReference>
<dbReference type="InterPro" id="IPR046357">
    <property type="entry name" value="PPIase_dom_sf"/>
</dbReference>
<dbReference type="SUPFAM" id="SSF54534">
    <property type="entry name" value="FKBP-like"/>
    <property type="match status" value="1"/>
</dbReference>
<gene>
    <name evidence="13" type="ORF">MEBOL_000589</name>
</gene>
<evidence type="ECO:0000259" key="12">
    <source>
        <dbReference type="PROSITE" id="PS50198"/>
    </source>
</evidence>
<evidence type="ECO:0000256" key="3">
    <source>
        <dbReference type="ARBA" id="ARBA00022519"/>
    </source>
</evidence>
<keyword evidence="5" id="KW-1133">Transmembrane helix</keyword>
<evidence type="ECO:0000256" key="6">
    <source>
        <dbReference type="ARBA" id="ARBA00023136"/>
    </source>
</evidence>
<keyword evidence="6" id="KW-0472">Membrane</keyword>
<evidence type="ECO:0000256" key="11">
    <source>
        <dbReference type="PROSITE-ProRule" id="PRU00278"/>
    </source>
</evidence>
<dbReference type="PANTHER" id="PTHR47529">
    <property type="entry name" value="PEPTIDYL-PROLYL CIS-TRANS ISOMERASE D"/>
    <property type="match status" value="1"/>
</dbReference>
<evidence type="ECO:0000313" key="13">
    <source>
        <dbReference type="EMBL" id="ATB27151.1"/>
    </source>
</evidence>
<evidence type="ECO:0000256" key="10">
    <source>
        <dbReference type="ARBA" id="ARBA00042775"/>
    </source>
</evidence>
<dbReference type="GO" id="GO:0005886">
    <property type="term" value="C:plasma membrane"/>
    <property type="evidence" value="ECO:0007669"/>
    <property type="project" value="UniProtKB-SubCell"/>
</dbReference>
<keyword evidence="7" id="KW-0143">Chaperone</keyword>
<dbReference type="Gene3D" id="3.10.50.40">
    <property type="match status" value="1"/>
</dbReference>
<dbReference type="EMBL" id="CP022163">
    <property type="protein sequence ID" value="ATB27151.1"/>
    <property type="molecule type" value="Genomic_DNA"/>
</dbReference>
<evidence type="ECO:0000256" key="9">
    <source>
        <dbReference type="ARBA" id="ARBA00040743"/>
    </source>
</evidence>
<keyword evidence="11 13" id="KW-0413">Isomerase</keyword>
<dbReference type="KEGG" id="mbd:MEBOL_000589"/>
<evidence type="ECO:0000256" key="4">
    <source>
        <dbReference type="ARBA" id="ARBA00022692"/>
    </source>
</evidence>
<dbReference type="PROSITE" id="PS01096">
    <property type="entry name" value="PPIC_PPIASE_1"/>
    <property type="match status" value="1"/>
</dbReference>
<proteinExistence type="inferred from homology"/>
<dbReference type="InterPro" id="IPR052029">
    <property type="entry name" value="PpiD_chaperone"/>
</dbReference>
<keyword evidence="2" id="KW-1003">Cell membrane</keyword>
<dbReference type="OrthoDB" id="9812372at2"/>
<dbReference type="AlphaFoldDB" id="A0A250I7K0"/>
<dbReference type="GO" id="GO:0003755">
    <property type="term" value="F:peptidyl-prolyl cis-trans isomerase activity"/>
    <property type="evidence" value="ECO:0007669"/>
    <property type="project" value="UniProtKB-KW"/>
</dbReference>
<dbReference type="Pfam" id="PF13616">
    <property type="entry name" value="Rotamase_3"/>
    <property type="match status" value="1"/>
</dbReference>
<dbReference type="InterPro" id="IPR023058">
    <property type="entry name" value="PPIase_PpiC_CS"/>
</dbReference>
<evidence type="ECO:0000256" key="5">
    <source>
        <dbReference type="ARBA" id="ARBA00022989"/>
    </source>
</evidence>
<evidence type="ECO:0000256" key="2">
    <source>
        <dbReference type="ARBA" id="ARBA00022475"/>
    </source>
</evidence>
<keyword evidence="4" id="KW-0812">Transmembrane</keyword>
<dbReference type="Gene3D" id="1.10.4030.10">
    <property type="entry name" value="Porin chaperone SurA, peptide-binding domain"/>
    <property type="match status" value="1"/>
</dbReference>
<reference evidence="13 14" key="1">
    <citation type="submission" date="2017-06" db="EMBL/GenBank/DDBJ databases">
        <authorList>
            <person name="Kim H.J."/>
            <person name="Triplett B.A."/>
        </authorList>
    </citation>
    <scope>NUCLEOTIDE SEQUENCE [LARGE SCALE GENOMIC DNA]</scope>
    <source>
        <strain evidence="13 14">DSM 14713</strain>
    </source>
</reference>